<dbReference type="InterPro" id="IPR015897">
    <property type="entry name" value="CHK_kinase-like"/>
</dbReference>
<dbReference type="AlphaFoldDB" id="A0A4C1UJ23"/>
<proteinExistence type="predicted"/>
<evidence type="ECO:0000259" key="1">
    <source>
        <dbReference type="SMART" id="SM00587"/>
    </source>
</evidence>
<dbReference type="STRING" id="151549.A0A4C1UJ23"/>
<evidence type="ECO:0000313" key="3">
    <source>
        <dbReference type="Proteomes" id="UP000299102"/>
    </source>
</evidence>
<feature type="domain" description="CHK kinase-like" evidence="1">
    <location>
        <begin position="125"/>
        <end position="286"/>
    </location>
</feature>
<reference evidence="2 3" key="1">
    <citation type="journal article" date="2019" name="Commun. Biol.">
        <title>The bagworm genome reveals a unique fibroin gene that provides high tensile strength.</title>
        <authorList>
            <person name="Kono N."/>
            <person name="Nakamura H."/>
            <person name="Ohtoshi R."/>
            <person name="Tomita M."/>
            <person name="Numata K."/>
            <person name="Arakawa K."/>
        </authorList>
    </citation>
    <scope>NUCLEOTIDE SEQUENCE [LARGE SCALE GENOMIC DNA]</scope>
</reference>
<dbReference type="Pfam" id="PF02958">
    <property type="entry name" value="EcKL"/>
    <property type="match status" value="1"/>
</dbReference>
<dbReference type="PANTHER" id="PTHR11012:SF30">
    <property type="entry name" value="PROTEIN KINASE-LIKE DOMAIN-CONTAINING"/>
    <property type="match status" value="1"/>
</dbReference>
<dbReference type="PANTHER" id="PTHR11012">
    <property type="entry name" value="PROTEIN KINASE-LIKE DOMAIN-CONTAINING"/>
    <property type="match status" value="1"/>
</dbReference>
<dbReference type="InterPro" id="IPR004119">
    <property type="entry name" value="EcKL"/>
</dbReference>
<comment type="caution">
    <text evidence="2">The sequence shown here is derived from an EMBL/GenBank/DDBJ whole genome shotgun (WGS) entry which is preliminary data.</text>
</comment>
<dbReference type="OrthoDB" id="190089at2759"/>
<name>A0A4C1UJ23_EUMVA</name>
<protein>
    <recommendedName>
        <fullName evidence="1">CHK kinase-like domain-containing protein</fullName>
    </recommendedName>
</protein>
<evidence type="ECO:0000313" key="2">
    <source>
        <dbReference type="EMBL" id="GBP25972.1"/>
    </source>
</evidence>
<dbReference type="SMART" id="SM00587">
    <property type="entry name" value="CHK"/>
    <property type="match status" value="1"/>
</dbReference>
<keyword evidence="3" id="KW-1185">Reference proteome</keyword>
<sequence length="302" mass="34318">MENGIIDVGLKDIIGRVAEVLKVETTGYRVEDACGKGDSFIGGIYKVVIRGIKDKQKVKYEVVVKWIPSLEKRRYFSGAYRREILLYERIAPALLNIQRSKNFVEGLRLKFIKNVLSGENVDNEFLVVHYLNGNYKMMGRQKEPTVEHAALTFKELAKLHGLSFILQNESPMEFRLFQEECSKDIQYADPSLAPKYMRHYYDASVNVIRDPVAKEKLKRLAPDFFHVLHKCTIPADYSCLCHGDCWTNNILFKYNGIGKTGKGKGRHKTVIYFGSHAMVNLAAAGKWAGSTSSVPHSHRIQA</sequence>
<dbReference type="InterPro" id="IPR011009">
    <property type="entry name" value="Kinase-like_dom_sf"/>
</dbReference>
<gene>
    <name evidence="2" type="ORF">EVAR_84531_1</name>
</gene>
<dbReference type="EMBL" id="BGZK01000174">
    <property type="protein sequence ID" value="GBP25972.1"/>
    <property type="molecule type" value="Genomic_DNA"/>
</dbReference>
<organism evidence="2 3">
    <name type="scientific">Eumeta variegata</name>
    <name type="common">Bagworm moth</name>
    <name type="synonym">Eumeta japonica</name>
    <dbReference type="NCBI Taxonomy" id="151549"/>
    <lineage>
        <taxon>Eukaryota</taxon>
        <taxon>Metazoa</taxon>
        <taxon>Ecdysozoa</taxon>
        <taxon>Arthropoda</taxon>
        <taxon>Hexapoda</taxon>
        <taxon>Insecta</taxon>
        <taxon>Pterygota</taxon>
        <taxon>Neoptera</taxon>
        <taxon>Endopterygota</taxon>
        <taxon>Lepidoptera</taxon>
        <taxon>Glossata</taxon>
        <taxon>Ditrysia</taxon>
        <taxon>Tineoidea</taxon>
        <taxon>Psychidae</taxon>
        <taxon>Oiketicinae</taxon>
        <taxon>Eumeta</taxon>
    </lineage>
</organism>
<dbReference type="SUPFAM" id="SSF56112">
    <property type="entry name" value="Protein kinase-like (PK-like)"/>
    <property type="match status" value="1"/>
</dbReference>
<accession>A0A4C1UJ23</accession>
<dbReference type="Proteomes" id="UP000299102">
    <property type="component" value="Unassembled WGS sequence"/>
</dbReference>